<dbReference type="NCBIfam" id="TIGR00871">
    <property type="entry name" value="zwf"/>
    <property type="match status" value="1"/>
</dbReference>
<evidence type="ECO:0000256" key="4">
    <source>
        <dbReference type="ARBA" id="ARBA00022857"/>
    </source>
</evidence>
<dbReference type="EMBL" id="AP028055">
    <property type="protein sequence ID" value="BEG98412.1"/>
    <property type="molecule type" value="Genomic_DNA"/>
</dbReference>
<feature type="domain" description="Glucose-6-phosphate dehydrogenase C-terminal" evidence="9">
    <location>
        <begin position="201"/>
        <end position="495"/>
    </location>
</feature>
<feature type="binding site" evidence="7">
    <location>
        <position position="194"/>
    </location>
    <ligand>
        <name>substrate</name>
    </ligand>
</feature>
<evidence type="ECO:0000256" key="1">
    <source>
        <dbReference type="ARBA" id="ARBA00004937"/>
    </source>
</evidence>
<feature type="active site" description="Proton acceptor" evidence="7">
    <location>
        <position position="252"/>
    </location>
</feature>
<dbReference type="Pfam" id="PF00479">
    <property type="entry name" value="G6PD_N"/>
    <property type="match status" value="1"/>
</dbReference>
<dbReference type="InterPro" id="IPR036291">
    <property type="entry name" value="NAD(P)-bd_dom_sf"/>
</dbReference>
<gene>
    <name evidence="7 10" type="primary">zwf</name>
    <name evidence="10" type="ORF">BSYN_06770</name>
</gene>
<dbReference type="InterPro" id="IPR019796">
    <property type="entry name" value="G6P_DH_AS"/>
</dbReference>
<reference evidence="10 11" key="1">
    <citation type="submission" date="2023-04" db="EMBL/GenBank/DDBJ databases">
        <title>Draft genome sequence of acteroides sedimenti strain YN3PY1.</title>
        <authorList>
            <person name="Yoshida N."/>
        </authorList>
    </citation>
    <scope>NUCLEOTIDE SEQUENCE [LARGE SCALE GENOMIC DNA]</scope>
    <source>
        <strain evidence="10 11">YN3PY1</strain>
    </source>
</reference>
<feature type="binding site" evidence="7">
    <location>
        <begin position="16"/>
        <end position="23"/>
    </location>
    <ligand>
        <name>NADP(+)</name>
        <dbReference type="ChEBI" id="CHEBI:58349"/>
    </ligand>
</feature>
<dbReference type="InterPro" id="IPR022675">
    <property type="entry name" value="G6P_DH_C"/>
</dbReference>
<comment type="caution">
    <text evidence="7">Lacks conserved residue(s) required for the propagation of feature annotation.</text>
</comment>
<feature type="binding site" evidence="7">
    <location>
        <position position="353"/>
    </location>
    <ligand>
        <name>substrate</name>
    </ligand>
</feature>
<keyword evidence="11" id="KW-1185">Reference proteome</keyword>
<dbReference type="Pfam" id="PF02781">
    <property type="entry name" value="G6PD_C"/>
    <property type="match status" value="1"/>
</dbReference>
<dbReference type="Proteomes" id="UP001496674">
    <property type="component" value="Chromosome"/>
</dbReference>
<comment type="catalytic activity">
    <reaction evidence="7">
        <text>D-glucose 6-phosphate + NADP(+) = 6-phospho-D-glucono-1,5-lactone + NADPH + H(+)</text>
        <dbReference type="Rhea" id="RHEA:15841"/>
        <dbReference type="ChEBI" id="CHEBI:15378"/>
        <dbReference type="ChEBI" id="CHEBI:57783"/>
        <dbReference type="ChEBI" id="CHEBI:57955"/>
        <dbReference type="ChEBI" id="CHEBI:58349"/>
        <dbReference type="ChEBI" id="CHEBI:61548"/>
        <dbReference type="EC" id="1.1.1.49"/>
    </reaction>
</comment>
<keyword evidence="6 7" id="KW-0119">Carbohydrate metabolism</keyword>
<feature type="binding site" evidence="7">
    <location>
        <position position="228"/>
    </location>
    <ligand>
        <name>substrate</name>
    </ligand>
</feature>
<name>A0ABM8IF09_9BACE</name>
<dbReference type="EC" id="1.1.1.49" evidence="7"/>
<keyword evidence="5 7" id="KW-0560">Oxidoreductase</keyword>
<feature type="binding site" evidence="7">
    <location>
        <position position="159"/>
    </location>
    <ligand>
        <name>NADP(+)</name>
        <dbReference type="ChEBI" id="CHEBI:58349"/>
    </ligand>
</feature>
<dbReference type="Gene3D" id="3.30.360.10">
    <property type="entry name" value="Dihydrodipicolinate Reductase, domain 2"/>
    <property type="match status" value="1"/>
</dbReference>
<evidence type="ECO:0000259" key="8">
    <source>
        <dbReference type="Pfam" id="PF00479"/>
    </source>
</evidence>
<dbReference type="Gene3D" id="3.40.50.720">
    <property type="entry name" value="NAD(P)-binding Rossmann-like Domain"/>
    <property type="match status" value="1"/>
</dbReference>
<keyword evidence="4 7" id="KW-0521">NADP</keyword>
<evidence type="ECO:0000259" key="9">
    <source>
        <dbReference type="Pfam" id="PF02781"/>
    </source>
</evidence>
<dbReference type="PANTHER" id="PTHR23429">
    <property type="entry name" value="GLUCOSE-6-PHOSPHATE 1-DEHYDROGENASE G6PD"/>
    <property type="match status" value="1"/>
</dbReference>
<feature type="binding site" evidence="7">
    <location>
        <position position="190"/>
    </location>
    <ligand>
        <name>substrate</name>
    </ligand>
</feature>
<sequence length="511" mass="58706">MDVKMKPQSLVMVIFGASGDLTRRKLIPALYLLYKHNRLPENFAILGVARTAFTDDEFRERIHLQLLRFVKPEDVNEEKIRSFVSLINYFPMDPADPDEYLRLQPRLLKLDQMIGNGENYIYYLATPPSLYGVIPQYLKNVGLNLSKGPKGNKRIIVEKPFGYDLESALELNNIYYKDAFREDQIFRIDHYLGKETVQNILALRFANTVFEPVWNRNYIDYVEVTAVENMGIEQRGGYFDDAGTLRDMVQNHLIQLVALTAMEPPTAFNPDSFRDELAKVYQSLTPLTEKDINQHIIRGQYTASEGRKAYREEKDVAPDSRTETFLAMKLSISNWRWSGVPFYIRTGKQMPTKVSEIVVHFKPTPFPLFNCAERTCPTANLLIIRIQPNEGIVLKFGLKVPGSGFDVKQVAMDFSYSSLGPIPTEDAYARLIEDCILGDSTLFTRSDAVEACWKYFTPVLEYWKNHPESPLYGYPAGTWGPREADMLIQEQNAEWSNPCKNLTNTELYCEL</sequence>
<organism evidence="10 11">
    <name type="scientific">Bacteroides sedimenti</name>
    <dbReference type="NCBI Taxonomy" id="2136147"/>
    <lineage>
        <taxon>Bacteria</taxon>
        <taxon>Pseudomonadati</taxon>
        <taxon>Bacteroidota</taxon>
        <taxon>Bacteroidia</taxon>
        <taxon>Bacteroidales</taxon>
        <taxon>Bacteroidaceae</taxon>
        <taxon>Bacteroides</taxon>
    </lineage>
</organism>
<evidence type="ECO:0000256" key="6">
    <source>
        <dbReference type="ARBA" id="ARBA00023277"/>
    </source>
</evidence>
<dbReference type="PIRSF" id="PIRSF000110">
    <property type="entry name" value="G6PD"/>
    <property type="match status" value="1"/>
</dbReference>
<evidence type="ECO:0000256" key="3">
    <source>
        <dbReference type="ARBA" id="ARBA00022526"/>
    </source>
</evidence>
<comment type="pathway">
    <text evidence="1 7">Carbohydrate degradation; pentose phosphate pathway; D-ribulose 5-phosphate from D-glucose 6-phosphate (oxidative stage): step 1/3.</text>
</comment>
<accession>A0ABM8IF09</accession>
<evidence type="ECO:0000313" key="10">
    <source>
        <dbReference type="EMBL" id="BEG98412.1"/>
    </source>
</evidence>
<evidence type="ECO:0000256" key="7">
    <source>
        <dbReference type="HAMAP-Rule" id="MF_00966"/>
    </source>
</evidence>
<dbReference type="PANTHER" id="PTHR23429:SF0">
    <property type="entry name" value="GLUCOSE-6-PHOSPHATE 1-DEHYDROGENASE"/>
    <property type="match status" value="1"/>
</dbReference>
<feature type="binding site" evidence="7">
    <location>
        <position position="247"/>
    </location>
    <ligand>
        <name>substrate</name>
    </ligand>
</feature>
<dbReference type="PRINTS" id="PR00079">
    <property type="entry name" value="G6PDHDRGNASE"/>
</dbReference>
<comment type="function">
    <text evidence="7">Catalyzes the oxidation of glucose 6-phosphate to 6-phosphogluconolactone.</text>
</comment>
<proteinExistence type="inferred from homology"/>
<dbReference type="InterPro" id="IPR001282">
    <property type="entry name" value="G6P_DH"/>
</dbReference>
<feature type="domain" description="Glucose-6-phosphate dehydrogenase NAD-binding" evidence="8">
    <location>
        <begin position="13"/>
        <end position="199"/>
    </location>
</feature>
<dbReference type="SUPFAM" id="SSF55347">
    <property type="entry name" value="Glyceraldehyde-3-phosphate dehydrogenase-like, C-terminal domain"/>
    <property type="match status" value="1"/>
</dbReference>
<dbReference type="SUPFAM" id="SSF51735">
    <property type="entry name" value="NAD(P)-binding Rossmann-fold domains"/>
    <property type="match status" value="1"/>
</dbReference>
<dbReference type="PROSITE" id="PS00069">
    <property type="entry name" value="G6P_DEHYDROGENASE"/>
    <property type="match status" value="1"/>
</dbReference>
<feature type="binding site" evidence="7">
    <location>
        <position position="348"/>
    </location>
    <ligand>
        <name>substrate</name>
    </ligand>
</feature>
<evidence type="ECO:0000256" key="5">
    <source>
        <dbReference type="ARBA" id="ARBA00023002"/>
    </source>
</evidence>
<keyword evidence="3 7" id="KW-0313">Glucose metabolism</keyword>
<protein>
    <recommendedName>
        <fullName evidence="7">Glucose-6-phosphate 1-dehydrogenase</fullName>
        <shortName evidence="7">G6PD</shortName>
        <ecNumber evidence="7">1.1.1.49</ecNumber>
    </recommendedName>
</protein>
<comment type="similarity">
    <text evidence="2 7">Belongs to the glucose-6-phosphate dehydrogenase family.</text>
</comment>
<evidence type="ECO:0000313" key="11">
    <source>
        <dbReference type="Proteomes" id="UP001496674"/>
    </source>
</evidence>
<evidence type="ECO:0000256" key="2">
    <source>
        <dbReference type="ARBA" id="ARBA00009975"/>
    </source>
</evidence>
<feature type="binding site" evidence="7">
    <location>
        <position position="50"/>
    </location>
    <ligand>
        <name>NADP(+)</name>
        <dbReference type="ChEBI" id="CHEBI:58349"/>
    </ligand>
</feature>
<dbReference type="InterPro" id="IPR022674">
    <property type="entry name" value="G6P_DH_NAD-bd"/>
</dbReference>
<dbReference type="HAMAP" id="MF_00966">
    <property type="entry name" value="G6PD"/>
    <property type="match status" value="1"/>
</dbReference>